<comment type="caution">
    <text evidence="2">The sequence shown here is derived from an EMBL/GenBank/DDBJ whole genome shotgun (WGS) entry which is preliminary data.</text>
</comment>
<gene>
    <name evidence="2" type="ORF">CTI12_AA252950</name>
</gene>
<name>A0A2U1NLC4_ARTAN</name>
<proteinExistence type="predicted"/>
<evidence type="ECO:0000313" key="2">
    <source>
        <dbReference type="EMBL" id="PWA74322.1"/>
    </source>
</evidence>
<dbReference type="EMBL" id="PKPP01002586">
    <property type="protein sequence ID" value="PWA74322.1"/>
    <property type="molecule type" value="Genomic_DNA"/>
</dbReference>
<evidence type="ECO:0000256" key="1">
    <source>
        <dbReference type="SAM" id="SignalP"/>
    </source>
</evidence>
<sequence>MYLSRTTTKIIVIVIFFNFLSGYSSLQDAINQDPPPKSLIDHESLIQSKTNWIKTFFARIPNLNFGARDHYDPRIITDDRITVKEETFTEVVTMTFSEGMTTLEETAKSAAETTKDKIHQTAINVKDTIFPPHVDHNHDEPNHEL</sequence>
<dbReference type="OrthoDB" id="690661at2759"/>
<evidence type="ECO:0000313" key="3">
    <source>
        <dbReference type="Proteomes" id="UP000245207"/>
    </source>
</evidence>
<dbReference type="Proteomes" id="UP000245207">
    <property type="component" value="Unassembled WGS sequence"/>
</dbReference>
<feature type="signal peptide" evidence="1">
    <location>
        <begin position="1"/>
        <end position="22"/>
    </location>
</feature>
<reference evidence="2 3" key="1">
    <citation type="journal article" date="2018" name="Mol. Plant">
        <title>The genome of Artemisia annua provides insight into the evolution of Asteraceae family and artemisinin biosynthesis.</title>
        <authorList>
            <person name="Shen Q."/>
            <person name="Zhang L."/>
            <person name="Liao Z."/>
            <person name="Wang S."/>
            <person name="Yan T."/>
            <person name="Shi P."/>
            <person name="Liu M."/>
            <person name="Fu X."/>
            <person name="Pan Q."/>
            <person name="Wang Y."/>
            <person name="Lv Z."/>
            <person name="Lu X."/>
            <person name="Zhang F."/>
            <person name="Jiang W."/>
            <person name="Ma Y."/>
            <person name="Chen M."/>
            <person name="Hao X."/>
            <person name="Li L."/>
            <person name="Tang Y."/>
            <person name="Lv G."/>
            <person name="Zhou Y."/>
            <person name="Sun X."/>
            <person name="Brodelius P.E."/>
            <person name="Rose J.K.C."/>
            <person name="Tang K."/>
        </authorList>
    </citation>
    <scope>NUCLEOTIDE SEQUENCE [LARGE SCALE GENOMIC DNA]</scope>
    <source>
        <strain evidence="3">cv. Huhao1</strain>
        <tissue evidence="2">Leaf</tissue>
    </source>
</reference>
<keyword evidence="3" id="KW-1185">Reference proteome</keyword>
<organism evidence="2 3">
    <name type="scientific">Artemisia annua</name>
    <name type="common">Sweet wormwood</name>
    <dbReference type="NCBI Taxonomy" id="35608"/>
    <lineage>
        <taxon>Eukaryota</taxon>
        <taxon>Viridiplantae</taxon>
        <taxon>Streptophyta</taxon>
        <taxon>Embryophyta</taxon>
        <taxon>Tracheophyta</taxon>
        <taxon>Spermatophyta</taxon>
        <taxon>Magnoliopsida</taxon>
        <taxon>eudicotyledons</taxon>
        <taxon>Gunneridae</taxon>
        <taxon>Pentapetalae</taxon>
        <taxon>asterids</taxon>
        <taxon>campanulids</taxon>
        <taxon>Asterales</taxon>
        <taxon>Asteraceae</taxon>
        <taxon>Asteroideae</taxon>
        <taxon>Anthemideae</taxon>
        <taxon>Artemisiinae</taxon>
        <taxon>Artemisia</taxon>
    </lineage>
</organism>
<accession>A0A2U1NLC4</accession>
<protein>
    <submittedName>
        <fullName evidence="2">Uncharacterized protein</fullName>
    </submittedName>
</protein>
<keyword evidence="1" id="KW-0732">Signal</keyword>
<dbReference type="AlphaFoldDB" id="A0A2U1NLC4"/>
<feature type="chain" id="PRO_5015613985" evidence="1">
    <location>
        <begin position="23"/>
        <end position="145"/>
    </location>
</feature>